<sequence length="183" mass="21457">MKLKLILLAGLFLCLGQSSKDERFEWRETRKLKWVDFKRPAQSGSDAAAMTSAGITFGYSLRQRVVNGPIIGFNTDVKAYFYPQKSWVKKGSNTPYILSHEQLHFDLTELYVRKFRKRITELELSDNIKAELKELQIQINKELNEEQFLYDIQTNHSIRKDAQAEWSKKIKAELKEYEAFKSK</sequence>
<reference evidence="2" key="1">
    <citation type="journal article" date="2019" name="Int. J. Syst. Evol. Microbiol.">
        <title>The Global Catalogue of Microorganisms (GCM) 10K type strain sequencing project: providing services to taxonomists for standard genome sequencing and annotation.</title>
        <authorList>
            <consortium name="The Broad Institute Genomics Platform"/>
            <consortium name="The Broad Institute Genome Sequencing Center for Infectious Disease"/>
            <person name="Wu L."/>
            <person name="Ma J."/>
        </authorList>
    </citation>
    <scope>NUCLEOTIDE SEQUENCE [LARGE SCALE GENOMIC DNA]</scope>
    <source>
        <strain evidence="2">CECT 8979</strain>
    </source>
</reference>
<proteinExistence type="predicted"/>
<dbReference type="EMBL" id="JBHSAT010000004">
    <property type="protein sequence ID" value="MFC3877246.1"/>
    <property type="molecule type" value="Genomic_DNA"/>
</dbReference>
<comment type="caution">
    <text evidence="1">The sequence shown here is derived from an EMBL/GenBank/DDBJ whole genome shotgun (WGS) entry which is preliminary data.</text>
</comment>
<protein>
    <submittedName>
        <fullName evidence="1">DUF922 domain-containing protein</fullName>
    </submittedName>
</protein>
<gene>
    <name evidence="1" type="ORF">ACFOSX_08385</name>
</gene>
<organism evidence="1 2">
    <name type="scientific">Winogradskyella maritima</name>
    <dbReference type="NCBI Taxonomy" id="1517766"/>
    <lineage>
        <taxon>Bacteria</taxon>
        <taxon>Pseudomonadati</taxon>
        <taxon>Bacteroidota</taxon>
        <taxon>Flavobacteriia</taxon>
        <taxon>Flavobacteriales</taxon>
        <taxon>Flavobacteriaceae</taxon>
        <taxon>Winogradskyella</taxon>
    </lineage>
</organism>
<name>A0ABV8AK33_9FLAO</name>
<keyword evidence="2" id="KW-1185">Reference proteome</keyword>
<dbReference type="Pfam" id="PF06037">
    <property type="entry name" value="DUF922"/>
    <property type="match status" value="1"/>
</dbReference>
<evidence type="ECO:0000313" key="1">
    <source>
        <dbReference type="EMBL" id="MFC3877246.1"/>
    </source>
</evidence>
<dbReference type="Proteomes" id="UP001595812">
    <property type="component" value="Unassembled WGS sequence"/>
</dbReference>
<dbReference type="RefSeq" id="WP_386099168.1">
    <property type="nucleotide sequence ID" value="NZ_JBHSAT010000004.1"/>
</dbReference>
<accession>A0ABV8AK33</accession>
<dbReference type="InterPro" id="IPR010321">
    <property type="entry name" value="DUF922"/>
</dbReference>
<evidence type="ECO:0000313" key="2">
    <source>
        <dbReference type="Proteomes" id="UP001595812"/>
    </source>
</evidence>